<dbReference type="Proteomes" id="UP000198217">
    <property type="component" value="Chromosome I"/>
</dbReference>
<dbReference type="RefSeq" id="WP_088991933.1">
    <property type="nucleotide sequence ID" value="NZ_LT607750.1"/>
</dbReference>
<evidence type="ECO:0000313" key="2">
    <source>
        <dbReference type="Proteomes" id="UP000198217"/>
    </source>
</evidence>
<dbReference type="EMBL" id="LT607750">
    <property type="protein sequence ID" value="SCG35251.1"/>
    <property type="molecule type" value="Genomic_DNA"/>
</dbReference>
<name>A0A1C5GQ71_9ACTN</name>
<reference evidence="1 2" key="1">
    <citation type="submission" date="2016-06" db="EMBL/GenBank/DDBJ databases">
        <authorList>
            <person name="Kjaerup R.B."/>
            <person name="Dalgaard T.S."/>
            <person name="Juul-Madsen H.R."/>
        </authorList>
    </citation>
    <scope>NUCLEOTIDE SEQUENCE [LARGE SCALE GENOMIC DNA]</scope>
    <source>
        <strain evidence="1 2">DSM 43904</strain>
    </source>
</reference>
<gene>
    <name evidence="1" type="ORF">GA0070609_0069</name>
</gene>
<organism evidence="1 2">
    <name type="scientific">Micromonospora echinaurantiaca</name>
    <dbReference type="NCBI Taxonomy" id="47857"/>
    <lineage>
        <taxon>Bacteria</taxon>
        <taxon>Bacillati</taxon>
        <taxon>Actinomycetota</taxon>
        <taxon>Actinomycetes</taxon>
        <taxon>Micromonosporales</taxon>
        <taxon>Micromonosporaceae</taxon>
        <taxon>Micromonospora</taxon>
    </lineage>
</organism>
<sequence>MSDETINVRPEVLRRAAGRLADEGYRLAHGLAGVPGLVVPAPGWTAGAALAGLESAVHGWCGRLGARVAATGEAVTVAVEAYQAADDRAAARLAALPR</sequence>
<keyword evidence="2" id="KW-1185">Reference proteome</keyword>
<dbReference type="AlphaFoldDB" id="A0A1C5GQ71"/>
<evidence type="ECO:0008006" key="3">
    <source>
        <dbReference type="Google" id="ProtNLM"/>
    </source>
</evidence>
<protein>
    <recommendedName>
        <fullName evidence="3">Excreted virulence factor EspC, type VII ESX diderm</fullName>
    </recommendedName>
</protein>
<proteinExistence type="predicted"/>
<accession>A0A1C5GQ71</accession>
<evidence type="ECO:0000313" key="1">
    <source>
        <dbReference type="EMBL" id="SCG35251.1"/>
    </source>
</evidence>